<feature type="compositionally biased region" description="Low complexity" evidence="2">
    <location>
        <begin position="303"/>
        <end position="313"/>
    </location>
</feature>
<keyword evidence="1" id="KW-0175">Coiled coil</keyword>
<dbReference type="SUPFAM" id="SSF55277">
    <property type="entry name" value="GYF domain"/>
    <property type="match status" value="1"/>
</dbReference>
<dbReference type="InterPro" id="IPR035445">
    <property type="entry name" value="GYF-like_dom_sf"/>
</dbReference>
<sequence>MLNEEKLGEENDLDKFNNDVNEDIIKDDVNKSKEKKKKKVQFSNNNETIYYEKDESENSYFNFTLNNFNYFECFYNDIYGDHFNDQIIRNNQYNENNEELENLKQMYQKITLDYKTIERRFNNLIDLTQKLTNEYKNVYFLTKREFEALCKKLEEYKENVDIHWQLKWMNGVDNNVYGPYNYYDIYNFITTGLVTVLNPILLRRINNKNEVLENIWQMYDAVNYLIFVTNDNIKKKRKHDGLISKNKDQDSDNNEEDNENNKNTDVDGDDDDDEDGDDQNDKGENIENNINDEDNKSEEINHKNNNCNNNKNNNCSNNKNTILNGINNINNNDNNNNTTNLKKKKKKKKKKNIDHSIYNNEQVSKNMVSLKKSGNNKNNIDDLKRNITNDNFKREKFHQSFNEDPSFEINNIHTAILNAEERTIHYSKDYFGYDIEPFNMKNELTQGYIDKDGNYIYNESDNDEVEEAWLKSVDEQDPLSTFSNNTLQAQKFQETQSKFHMTYDKLNNNILSINIFDALYSLSCLLIDEKETPIKAMIRYKNDLKVCKNYLNQYESKIDKINSLSINSNAEQKIQSTEEHEQNGETLQTDSKKTLMW</sequence>
<feature type="compositionally biased region" description="Basic and acidic residues" evidence="2">
    <location>
        <begin position="293"/>
        <end position="302"/>
    </location>
</feature>
<feature type="coiled-coil region" evidence="1">
    <location>
        <begin position="83"/>
        <end position="120"/>
    </location>
</feature>
<feature type="compositionally biased region" description="Acidic residues" evidence="2">
    <location>
        <begin position="266"/>
        <end position="278"/>
    </location>
</feature>
<evidence type="ECO:0008006" key="5">
    <source>
        <dbReference type="Google" id="ProtNLM"/>
    </source>
</evidence>
<gene>
    <name evidence="3" type="ORF">PFTANZ_03082</name>
</gene>
<reference evidence="3 4" key="2">
    <citation type="submission" date="2013-02" db="EMBL/GenBank/DDBJ databases">
        <title>The Genome Sequence of Plasmodium falciparum Tanzania (2000708).</title>
        <authorList>
            <consortium name="The Broad Institute Genome Sequencing Platform"/>
            <consortium name="The Broad Institute Genome Sequencing Center for Infectious Disease"/>
            <person name="Neafsey D."/>
            <person name="Cheeseman I."/>
            <person name="Volkman S."/>
            <person name="Adams J."/>
            <person name="Walker B."/>
            <person name="Young S.K."/>
            <person name="Zeng Q."/>
            <person name="Gargeya S."/>
            <person name="Fitzgerald M."/>
            <person name="Haas B."/>
            <person name="Abouelleil A."/>
            <person name="Alvarado L."/>
            <person name="Arachchi H.M."/>
            <person name="Berlin A.M."/>
            <person name="Chapman S.B."/>
            <person name="Dewar J."/>
            <person name="Goldberg J."/>
            <person name="Griggs A."/>
            <person name="Gujja S."/>
            <person name="Hansen M."/>
            <person name="Howarth C."/>
            <person name="Imamovic A."/>
            <person name="Larimer J."/>
            <person name="McCowan C."/>
            <person name="Murphy C."/>
            <person name="Neiman D."/>
            <person name="Pearson M."/>
            <person name="Priest M."/>
            <person name="Roberts A."/>
            <person name="Saif S."/>
            <person name="Shea T."/>
            <person name="Sisk P."/>
            <person name="Sykes S."/>
            <person name="Wortman J."/>
            <person name="Nusbaum C."/>
            <person name="Birren B."/>
        </authorList>
    </citation>
    <scope>NUCLEOTIDE SEQUENCE [LARGE SCALE GENOMIC DNA]</scope>
    <source>
        <strain evidence="4">Tanzania (2000708)</strain>
    </source>
</reference>
<feature type="compositionally biased region" description="Low complexity" evidence="2">
    <location>
        <begin position="326"/>
        <end position="340"/>
    </location>
</feature>
<dbReference type="AlphaFoldDB" id="A0A024W6W7"/>
<dbReference type="PANTHER" id="PTHR13138:SF3">
    <property type="entry name" value="CD2 ANTIGEN CYTOPLASMIC TAIL-BINDING PROTEIN 2"/>
    <property type="match status" value="1"/>
</dbReference>
<dbReference type="Proteomes" id="UP000030708">
    <property type="component" value="Unassembled WGS sequence"/>
</dbReference>
<dbReference type="GO" id="GO:0005682">
    <property type="term" value="C:U5 snRNP"/>
    <property type="evidence" value="ECO:0007669"/>
    <property type="project" value="InterPro"/>
</dbReference>
<evidence type="ECO:0000313" key="3">
    <source>
        <dbReference type="EMBL" id="ETW36275.1"/>
    </source>
</evidence>
<evidence type="ECO:0000313" key="4">
    <source>
        <dbReference type="Proteomes" id="UP000030708"/>
    </source>
</evidence>
<dbReference type="eggNOG" id="ENOG502S8W3">
    <property type="taxonomic scope" value="Eukaryota"/>
</dbReference>
<dbReference type="PANTHER" id="PTHR13138">
    <property type="entry name" value="PROTEIN LIN1"/>
    <property type="match status" value="1"/>
</dbReference>
<dbReference type="InterPro" id="IPR039905">
    <property type="entry name" value="CD2BP2/Lin1"/>
</dbReference>
<reference evidence="3 4" key="1">
    <citation type="submission" date="2013-02" db="EMBL/GenBank/DDBJ databases">
        <title>The Genome Annotation of Plasmodium falciparum Tanzania (2000708).</title>
        <authorList>
            <consortium name="The Broad Institute Genome Sequencing Platform"/>
            <consortium name="The Broad Institute Genome Sequencing Center for Infectious Disease"/>
            <person name="Neafsey D."/>
            <person name="Hoffman S."/>
            <person name="Volkman S."/>
            <person name="Rosenthal P."/>
            <person name="Walker B."/>
            <person name="Young S.K."/>
            <person name="Zeng Q."/>
            <person name="Gargeya S."/>
            <person name="Fitzgerald M."/>
            <person name="Haas B."/>
            <person name="Abouelleil A."/>
            <person name="Allen A.W."/>
            <person name="Alvarado L."/>
            <person name="Arachchi H.M."/>
            <person name="Berlin A.M."/>
            <person name="Chapman S.B."/>
            <person name="Gainer-Dewar J."/>
            <person name="Goldberg J."/>
            <person name="Griggs A."/>
            <person name="Gujja S."/>
            <person name="Hansen M."/>
            <person name="Howarth C."/>
            <person name="Imamovic A."/>
            <person name="Ireland A."/>
            <person name="Larimer J."/>
            <person name="McCowan C."/>
            <person name="Murphy C."/>
            <person name="Pearson M."/>
            <person name="Poon T.W."/>
            <person name="Priest M."/>
            <person name="Roberts A."/>
            <person name="Saif S."/>
            <person name="Shea T."/>
            <person name="Sisk P."/>
            <person name="Sykes S."/>
            <person name="Wortman J."/>
            <person name="Nusbaum C."/>
            <person name="Birren B."/>
        </authorList>
    </citation>
    <scope>NUCLEOTIDE SEQUENCE [LARGE SCALE GENOMIC DNA]</scope>
    <source>
        <strain evidence="4">Tanzania (2000708)</strain>
    </source>
</reference>
<proteinExistence type="predicted"/>
<organism evidence="3 4">
    <name type="scientific">Plasmodium falciparum Tanzania</name>
    <name type="common">2000708</name>
    <dbReference type="NCBI Taxonomy" id="1036725"/>
    <lineage>
        <taxon>Eukaryota</taxon>
        <taxon>Sar</taxon>
        <taxon>Alveolata</taxon>
        <taxon>Apicomplexa</taxon>
        <taxon>Aconoidasida</taxon>
        <taxon>Haemosporida</taxon>
        <taxon>Plasmodiidae</taxon>
        <taxon>Plasmodium</taxon>
        <taxon>Plasmodium (Laverania)</taxon>
    </lineage>
</organism>
<protein>
    <recommendedName>
        <fullName evidence="5">GYF domain-containing protein</fullName>
    </recommendedName>
</protein>
<feature type="compositionally biased region" description="Basic residues" evidence="2">
    <location>
        <begin position="341"/>
        <end position="352"/>
    </location>
</feature>
<feature type="region of interest" description="Disordered" evidence="2">
    <location>
        <begin position="238"/>
        <end position="313"/>
    </location>
</feature>
<feature type="compositionally biased region" description="Basic and acidic residues" evidence="2">
    <location>
        <begin position="240"/>
        <end position="250"/>
    </location>
</feature>
<dbReference type="OrthoDB" id="331341at2759"/>
<evidence type="ECO:0000256" key="1">
    <source>
        <dbReference type="SAM" id="Coils"/>
    </source>
</evidence>
<name>A0A024W6W7_PLAFA</name>
<accession>A0A024W6W7</accession>
<feature type="region of interest" description="Disordered" evidence="2">
    <location>
        <begin position="326"/>
        <end position="354"/>
    </location>
</feature>
<feature type="region of interest" description="Disordered" evidence="2">
    <location>
        <begin position="573"/>
        <end position="597"/>
    </location>
</feature>
<dbReference type="EMBL" id="KI926423">
    <property type="protein sequence ID" value="ETW36275.1"/>
    <property type="molecule type" value="Genomic_DNA"/>
</dbReference>
<evidence type="ECO:0000256" key="2">
    <source>
        <dbReference type="SAM" id="MobiDB-lite"/>
    </source>
</evidence>